<dbReference type="InterPro" id="IPR001789">
    <property type="entry name" value="Sig_transdc_resp-reg_receiver"/>
</dbReference>
<dbReference type="EMBL" id="JAPDDT010000009">
    <property type="protein sequence ID" value="MCW1924750.1"/>
    <property type="molecule type" value="Genomic_DNA"/>
</dbReference>
<proteinExistence type="predicted"/>
<keyword evidence="1 3" id="KW-0597">Phosphoprotein</keyword>
<protein>
    <submittedName>
        <fullName evidence="5">Response regulator</fullName>
    </submittedName>
</protein>
<evidence type="ECO:0000256" key="3">
    <source>
        <dbReference type="PROSITE-ProRule" id="PRU00169"/>
    </source>
</evidence>
<dbReference type="PANTHER" id="PTHR45339:SF1">
    <property type="entry name" value="HYBRID SIGNAL TRANSDUCTION HISTIDINE KINASE J"/>
    <property type="match status" value="1"/>
</dbReference>
<dbReference type="CDD" id="cd17580">
    <property type="entry name" value="REC_2_DhkD-like"/>
    <property type="match status" value="1"/>
</dbReference>
<evidence type="ECO:0000256" key="1">
    <source>
        <dbReference type="ARBA" id="ARBA00022553"/>
    </source>
</evidence>
<organism evidence="5 6">
    <name type="scientific">Luteolibacter arcticus</name>
    <dbReference type="NCBI Taxonomy" id="1581411"/>
    <lineage>
        <taxon>Bacteria</taxon>
        <taxon>Pseudomonadati</taxon>
        <taxon>Verrucomicrobiota</taxon>
        <taxon>Verrucomicrobiia</taxon>
        <taxon>Verrucomicrobiales</taxon>
        <taxon>Verrucomicrobiaceae</taxon>
        <taxon>Luteolibacter</taxon>
    </lineage>
</organism>
<gene>
    <name evidence="5" type="ORF">OKA05_19450</name>
</gene>
<reference evidence="5 6" key="1">
    <citation type="submission" date="2022-10" db="EMBL/GenBank/DDBJ databases">
        <title>Luteolibacter arcticus strain CCTCC AB 2014275, whole genome shotgun sequencing project.</title>
        <authorList>
            <person name="Zhao G."/>
            <person name="Shen L."/>
        </authorList>
    </citation>
    <scope>NUCLEOTIDE SEQUENCE [LARGE SCALE GENOMIC DNA]</scope>
    <source>
        <strain evidence="5 6">CCTCC AB 2014275</strain>
    </source>
</reference>
<feature type="modified residue" description="4-aspartylphosphate" evidence="3">
    <location>
        <position position="69"/>
    </location>
</feature>
<comment type="caution">
    <text evidence="5">The sequence shown here is derived from an EMBL/GenBank/DDBJ whole genome shotgun (WGS) entry which is preliminary data.</text>
</comment>
<sequence>MTIVQAERQMPVTLPQGSLRILVVDDGKNAADILAMFFEMEGHVVQVAYDGVKAVDLAATFQPHLIVMDIGMPEMDGLEASRRIRCQPDGAGIIIIALSGLDQDDDKRSCAEAGINHHMAKPVRPDDLRAVIRDFQGGLS</sequence>
<keyword evidence="2" id="KW-0902">Two-component regulatory system</keyword>
<keyword evidence="6" id="KW-1185">Reference proteome</keyword>
<name>A0ABT3GMK7_9BACT</name>
<dbReference type="SMART" id="SM00448">
    <property type="entry name" value="REC"/>
    <property type="match status" value="1"/>
</dbReference>
<dbReference type="Gene3D" id="3.40.50.2300">
    <property type="match status" value="1"/>
</dbReference>
<evidence type="ECO:0000259" key="4">
    <source>
        <dbReference type="PROSITE" id="PS50110"/>
    </source>
</evidence>
<evidence type="ECO:0000256" key="2">
    <source>
        <dbReference type="ARBA" id="ARBA00023012"/>
    </source>
</evidence>
<evidence type="ECO:0000313" key="5">
    <source>
        <dbReference type="EMBL" id="MCW1924750.1"/>
    </source>
</evidence>
<dbReference type="Pfam" id="PF00072">
    <property type="entry name" value="Response_reg"/>
    <property type="match status" value="1"/>
</dbReference>
<feature type="domain" description="Response regulatory" evidence="4">
    <location>
        <begin position="20"/>
        <end position="136"/>
    </location>
</feature>
<dbReference type="RefSeq" id="WP_264488859.1">
    <property type="nucleotide sequence ID" value="NZ_JAPDDT010000009.1"/>
</dbReference>
<dbReference type="SUPFAM" id="SSF52172">
    <property type="entry name" value="CheY-like"/>
    <property type="match status" value="1"/>
</dbReference>
<dbReference type="Proteomes" id="UP001320876">
    <property type="component" value="Unassembled WGS sequence"/>
</dbReference>
<dbReference type="PANTHER" id="PTHR45339">
    <property type="entry name" value="HYBRID SIGNAL TRANSDUCTION HISTIDINE KINASE J"/>
    <property type="match status" value="1"/>
</dbReference>
<accession>A0ABT3GMK7</accession>
<dbReference type="InterPro" id="IPR011006">
    <property type="entry name" value="CheY-like_superfamily"/>
</dbReference>
<dbReference type="PROSITE" id="PS50110">
    <property type="entry name" value="RESPONSE_REGULATORY"/>
    <property type="match status" value="1"/>
</dbReference>
<evidence type="ECO:0000313" key="6">
    <source>
        <dbReference type="Proteomes" id="UP001320876"/>
    </source>
</evidence>